<dbReference type="AlphaFoldDB" id="A0A8J5Y1Y1"/>
<name>A0A8J5Y1Y1_9ROSI</name>
<dbReference type="EMBL" id="JAHUZN010000010">
    <property type="protein sequence ID" value="KAG8480881.1"/>
    <property type="molecule type" value="Genomic_DNA"/>
</dbReference>
<sequence>MASLYTVGKSWVLAVTIVCMSIFWFHLARLMKICLKQAVLVMIQLKFCEESSRLSASGNLDVPPEYTDEYCSGPCLSETHLVLNCIENIMKNFVFYNKATIHDIRDTIKAGCSYGPERGNFDVEEHLEAEESGSNKATASILFGVGSIITGLTPFL</sequence>
<comment type="caution">
    <text evidence="3">The sequence shown here is derived from an EMBL/GenBank/DDBJ whole genome shotgun (WGS) entry which is preliminary data.</text>
</comment>
<keyword evidence="1" id="KW-1133">Transmembrane helix</keyword>
<gene>
    <name evidence="3" type="ORF">CXB51_025586</name>
</gene>
<keyword evidence="1" id="KW-0472">Membrane</keyword>
<keyword evidence="1" id="KW-0812">Transmembrane</keyword>
<dbReference type="Pfam" id="PF24865">
    <property type="entry name" value="DUF7731"/>
    <property type="match status" value="1"/>
</dbReference>
<dbReference type="Proteomes" id="UP000701853">
    <property type="component" value="Chromosome 10"/>
</dbReference>
<accession>A0A8J5Y1Y1</accession>
<dbReference type="PANTHER" id="PTHR34366">
    <property type="entry name" value="OS07G0289901 PROTEIN-RELATED"/>
    <property type="match status" value="1"/>
</dbReference>
<evidence type="ECO:0000313" key="4">
    <source>
        <dbReference type="Proteomes" id="UP000701853"/>
    </source>
</evidence>
<feature type="domain" description="DUF7731" evidence="2">
    <location>
        <begin position="43"/>
        <end position="127"/>
    </location>
</feature>
<proteinExistence type="predicted"/>
<reference evidence="3 4" key="1">
    <citation type="journal article" date="2021" name="bioRxiv">
        <title>The Gossypium anomalum genome as a resource for cotton improvement and evolutionary analysis of hybrid incompatibility.</title>
        <authorList>
            <person name="Grover C.E."/>
            <person name="Yuan D."/>
            <person name="Arick M.A."/>
            <person name="Miller E.R."/>
            <person name="Hu G."/>
            <person name="Peterson D.G."/>
            <person name="Wendel J.F."/>
            <person name="Udall J.A."/>
        </authorList>
    </citation>
    <scope>NUCLEOTIDE SEQUENCE [LARGE SCALE GENOMIC DNA]</scope>
    <source>
        <strain evidence="3">JFW-Udall</strain>
        <tissue evidence="3">Leaf</tissue>
    </source>
</reference>
<dbReference type="OrthoDB" id="1843925at2759"/>
<dbReference type="PANTHER" id="PTHR34366:SF2">
    <property type="entry name" value="OS07G0289901 PROTEIN"/>
    <property type="match status" value="1"/>
</dbReference>
<dbReference type="InterPro" id="IPR056633">
    <property type="entry name" value="DUF7731"/>
</dbReference>
<keyword evidence="4" id="KW-1185">Reference proteome</keyword>
<protein>
    <recommendedName>
        <fullName evidence="2">DUF7731 domain-containing protein</fullName>
    </recommendedName>
</protein>
<evidence type="ECO:0000313" key="3">
    <source>
        <dbReference type="EMBL" id="KAG8480881.1"/>
    </source>
</evidence>
<evidence type="ECO:0000259" key="2">
    <source>
        <dbReference type="Pfam" id="PF24865"/>
    </source>
</evidence>
<organism evidence="3 4">
    <name type="scientific">Gossypium anomalum</name>
    <dbReference type="NCBI Taxonomy" id="47600"/>
    <lineage>
        <taxon>Eukaryota</taxon>
        <taxon>Viridiplantae</taxon>
        <taxon>Streptophyta</taxon>
        <taxon>Embryophyta</taxon>
        <taxon>Tracheophyta</taxon>
        <taxon>Spermatophyta</taxon>
        <taxon>Magnoliopsida</taxon>
        <taxon>eudicotyledons</taxon>
        <taxon>Gunneridae</taxon>
        <taxon>Pentapetalae</taxon>
        <taxon>rosids</taxon>
        <taxon>malvids</taxon>
        <taxon>Malvales</taxon>
        <taxon>Malvaceae</taxon>
        <taxon>Malvoideae</taxon>
        <taxon>Gossypium</taxon>
    </lineage>
</organism>
<evidence type="ECO:0000256" key="1">
    <source>
        <dbReference type="SAM" id="Phobius"/>
    </source>
</evidence>
<feature type="transmembrane region" description="Helical" evidence="1">
    <location>
        <begin position="6"/>
        <end position="27"/>
    </location>
</feature>